<evidence type="ECO:0000259" key="1">
    <source>
        <dbReference type="PROSITE" id="PS50404"/>
    </source>
</evidence>
<dbReference type="Proteomes" id="UP000694923">
    <property type="component" value="Unplaced"/>
</dbReference>
<dbReference type="PANTHER" id="PTHR43917">
    <property type="match status" value="1"/>
</dbReference>
<gene>
    <name evidence="3" type="primary">LOC103583638</name>
</gene>
<feature type="domain" description="GST N-terminal" evidence="1">
    <location>
        <begin position="1"/>
        <end position="52"/>
    </location>
</feature>
<keyword evidence="2" id="KW-1185">Reference proteome</keyword>
<dbReference type="Pfam" id="PF13417">
    <property type="entry name" value="GST_N_3"/>
    <property type="match status" value="1"/>
</dbReference>
<accession>A0ABM0Q430</accession>
<dbReference type="RefSeq" id="XP_008563121.1">
    <property type="nucleotide sequence ID" value="XM_008564899.1"/>
</dbReference>
<dbReference type="InterPro" id="IPR004045">
    <property type="entry name" value="Glutathione_S-Trfase_N"/>
</dbReference>
<name>A0ABM0Q430_GALVR</name>
<dbReference type="PANTHER" id="PTHR43917:SF13">
    <property type="entry name" value="GLUTATHIONE S-TRANSFERASE THETA-4-RELATED"/>
    <property type="match status" value="1"/>
</dbReference>
<dbReference type="InterPro" id="IPR051369">
    <property type="entry name" value="GST_Theta"/>
</dbReference>
<evidence type="ECO:0000313" key="3">
    <source>
        <dbReference type="RefSeq" id="XP_008563121.1"/>
    </source>
</evidence>
<protein>
    <submittedName>
        <fullName evidence="3">Uncharacterized protein LOC103583638</fullName>
    </submittedName>
</protein>
<evidence type="ECO:0000313" key="2">
    <source>
        <dbReference type="Proteomes" id="UP000694923"/>
    </source>
</evidence>
<dbReference type="PROSITE" id="PS50404">
    <property type="entry name" value="GST_NTER"/>
    <property type="match status" value="2"/>
</dbReference>
<reference evidence="3" key="1">
    <citation type="submission" date="2025-08" db="UniProtKB">
        <authorList>
            <consortium name="RefSeq"/>
        </authorList>
    </citation>
    <scope>IDENTIFICATION</scope>
</reference>
<proteinExistence type="predicted"/>
<organism evidence="2 3">
    <name type="scientific">Galeopterus variegatus</name>
    <name type="common">Malayan flying lemur</name>
    <name type="synonym">Cynocephalus variegatus</name>
    <dbReference type="NCBI Taxonomy" id="482537"/>
    <lineage>
        <taxon>Eukaryota</taxon>
        <taxon>Metazoa</taxon>
        <taxon>Chordata</taxon>
        <taxon>Craniata</taxon>
        <taxon>Vertebrata</taxon>
        <taxon>Euteleostomi</taxon>
        <taxon>Mammalia</taxon>
        <taxon>Eutheria</taxon>
        <taxon>Euarchontoglires</taxon>
        <taxon>Dermoptera</taxon>
        <taxon>Cynocephalidae</taxon>
        <taxon>Galeopterus</taxon>
    </lineage>
</organism>
<feature type="domain" description="GST N-terminal" evidence="1">
    <location>
        <begin position="140"/>
        <end position="205"/>
    </location>
</feature>
<dbReference type="Gene3D" id="3.40.30.10">
    <property type="entry name" value="Glutaredoxin"/>
    <property type="match status" value="2"/>
</dbReference>
<dbReference type="Pfam" id="PF02798">
    <property type="entry name" value="GST_N"/>
    <property type="match status" value="1"/>
</dbReference>
<dbReference type="SUPFAM" id="SSF52833">
    <property type="entry name" value="Thioredoxin-like"/>
    <property type="match status" value="2"/>
</dbReference>
<sequence>MANGADKGEHLKPKFLKVNPLGKVPAFRDGDYLLAESPLPSAVTSLKTGPSCQQSRHTYKLPWVPSLSRRPTTLYSSLGTPVRPCRTPSWPRSWCSSCRNSSTEWVQLAHLYSAVCNKHIVSLPLVSSLTLSPGSTSLSMVLELYMDLLSAPCRAVYIFARKNGIPFDFQFVDLLKGHHHSREYIEINPLRKLPSLKDGNFILSE</sequence>
<dbReference type="InterPro" id="IPR036249">
    <property type="entry name" value="Thioredoxin-like_sf"/>
</dbReference>
<dbReference type="GeneID" id="103583638"/>
<feature type="non-terminal residue" evidence="3">
    <location>
        <position position="205"/>
    </location>
</feature>